<dbReference type="SMART" id="SM00862">
    <property type="entry name" value="Trans_reg_C"/>
    <property type="match status" value="1"/>
</dbReference>
<dbReference type="GO" id="GO:0000156">
    <property type="term" value="F:phosphorelay response regulator activity"/>
    <property type="evidence" value="ECO:0007669"/>
    <property type="project" value="TreeGrafter"/>
</dbReference>
<feature type="domain" description="OmpR/PhoB-type" evidence="9">
    <location>
        <begin position="126"/>
        <end position="223"/>
    </location>
</feature>
<dbReference type="AlphaFoldDB" id="A0A8I0DKH9"/>
<dbReference type="Gene3D" id="3.40.50.2300">
    <property type="match status" value="1"/>
</dbReference>
<dbReference type="GO" id="GO:0006355">
    <property type="term" value="P:regulation of DNA-templated transcription"/>
    <property type="evidence" value="ECO:0007669"/>
    <property type="project" value="InterPro"/>
</dbReference>
<proteinExistence type="predicted"/>
<keyword evidence="4" id="KW-0804">Transcription</keyword>
<feature type="DNA-binding region" description="OmpR/PhoB-type" evidence="7">
    <location>
        <begin position="126"/>
        <end position="223"/>
    </location>
</feature>
<keyword evidence="6" id="KW-0597">Phosphoprotein</keyword>
<dbReference type="EMBL" id="JACOOQ010000001">
    <property type="protein sequence ID" value="MBC5639113.1"/>
    <property type="molecule type" value="Genomic_DNA"/>
</dbReference>
<evidence type="ECO:0000256" key="5">
    <source>
        <dbReference type="ARBA" id="ARBA00024867"/>
    </source>
</evidence>
<dbReference type="InterPro" id="IPR001867">
    <property type="entry name" value="OmpR/PhoB-type_DNA-bd"/>
</dbReference>
<dbReference type="InterPro" id="IPR011006">
    <property type="entry name" value="CheY-like_superfamily"/>
</dbReference>
<dbReference type="PANTHER" id="PTHR48111">
    <property type="entry name" value="REGULATOR OF RPOS"/>
    <property type="match status" value="1"/>
</dbReference>
<comment type="function">
    <text evidence="5">May play the central regulatory role in sporulation. It may be an element of the effector pathway responsible for the activation of sporulation genes in response to nutritional stress. Spo0A may act in concert with spo0H (a sigma factor) to control the expression of some genes that are critical to the sporulation process.</text>
</comment>
<comment type="caution">
    <text evidence="10">The sequence shown here is derived from an EMBL/GenBank/DDBJ whole genome shotgun (WGS) entry which is preliminary data.</text>
</comment>
<dbReference type="Pfam" id="PF00486">
    <property type="entry name" value="Trans_reg_C"/>
    <property type="match status" value="1"/>
</dbReference>
<keyword evidence="3 7" id="KW-0238">DNA-binding</keyword>
<keyword evidence="2" id="KW-0805">Transcription regulation</keyword>
<dbReference type="Proteomes" id="UP000662088">
    <property type="component" value="Unassembled WGS sequence"/>
</dbReference>
<dbReference type="CDD" id="cd00383">
    <property type="entry name" value="trans_reg_C"/>
    <property type="match status" value="1"/>
</dbReference>
<gene>
    <name evidence="10" type="ORF">H8R92_01435</name>
</gene>
<dbReference type="SMART" id="SM00448">
    <property type="entry name" value="REC"/>
    <property type="match status" value="1"/>
</dbReference>
<dbReference type="SUPFAM" id="SSF46894">
    <property type="entry name" value="C-terminal effector domain of the bipartite response regulators"/>
    <property type="match status" value="1"/>
</dbReference>
<dbReference type="PROSITE" id="PS51755">
    <property type="entry name" value="OMPR_PHOB"/>
    <property type="match status" value="1"/>
</dbReference>
<evidence type="ECO:0000313" key="10">
    <source>
        <dbReference type="EMBL" id="MBC5639113.1"/>
    </source>
</evidence>
<dbReference type="PROSITE" id="PS50110">
    <property type="entry name" value="RESPONSE_REGULATORY"/>
    <property type="match status" value="1"/>
</dbReference>
<dbReference type="GO" id="GO:0000976">
    <property type="term" value="F:transcription cis-regulatory region binding"/>
    <property type="evidence" value="ECO:0007669"/>
    <property type="project" value="TreeGrafter"/>
</dbReference>
<dbReference type="InterPro" id="IPR036388">
    <property type="entry name" value="WH-like_DNA-bd_sf"/>
</dbReference>
<sequence length="223" mass="25617">MKKIIIVEDDIIIREELTNFLCKYNYQVVAPDKFEDIVEFILKEEADLILLDINLPIYDGYFICREIRKKSEVPIIIVTSRDSEMDELMSMNLGADDFITKPYNTQILLARIGAILKRTQSSAIGNNIIKCNGFSINLANATIIYKDKELDLTKNEIKIFSCLLENKGSIVSREALMEYLWKSDYFVDDSTLSVNVTRLRKKLDGLGIQNVIETRRGLGYIIE</sequence>
<evidence type="ECO:0000256" key="4">
    <source>
        <dbReference type="ARBA" id="ARBA00023163"/>
    </source>
</evidence>
<evidence type="ECO:0000313" key="11">
    <source>
        <dbReference type="Proteomes" id="UP000662088"/>
    </source>
</evidence>
<feature type="domain" description="Response regulatory" evidence="8">
    <location>
        <begin position="3"/>
        <end position="116"/>
    </location>
</feature>
<protein>
    <recommendedName>
        <fullName evidence="1">Stage 0 sporulation protein A homolog</fullName>
    </recommendedName>
</protein>
<keyword evidence="11" id="KW-1185">Reference proteome</keyword>
<evidence type="ECO:0000256" key="1">
    <source>
        <dbReference type="ARBA" id="ARBA00018672"/>
    </source>
</evidence>
<evidence type="ECO:0000259" key="8">
    <source>
        <dbReference type="PROSITE" id="PS50110"/>
    </source>
</evidence>
<evidence type="ECO:0000256" key="7">
    <source>
        <dbReference type="PROSITE-ProRule" id="PRU01091"/>
    </source>
</evidence>
<organism evidence="10 11">
    <name type="scientific">Clostridium lentum</name>
    <dbReference type="NCBI Taxonomy" id="2763037"/>
    <lineage>
        <taxon>Bacteria</taxon>
        <taxon>Bacillati</taxon>
        <taxon>Bacillota</taxon>
        <taxon>Clostridia</taxon>
        <taxon>Eubacteriales</taxon>
        <taxon>Clostridiaceae</taxon>
        <taxon>Clostridium</taxon>
    </lineage>
</organism>
<name>A0A8I0DKH9_9CLOT</name>
<dbReference type="SUPFAM" id="SSF52172">
    <property type="entry name" value="CheY-like"/>
    <property type="match status" value="1"/>
</dbReference>
<feature type="modified residue" description="4-aspartylphosphate" evidence="6">
    <location>
        <position position="52"/>
    </location>
</feature>
<accession>A0A8I0DKH9</accession>
<dbReference type="InterPro" id="IPR016032">
    <property type="entry name" value="Sig_transdc_resp-reg_C-effctor"/>
</dbReference>
<dbReference type="InterPro" id="IPR039420">
    <property type="entry name" value="WalR-like"/>
</dbReference>
<dbReference type="RefSeq" id="WP_186834493.1">
    <property type="nucleotide sequence ID" value="NZ_JACOOQ010000001.1"/>
</dbReference>
<dbReference type="Gene3D" id="1.10.10.10">
    <property type="entry name" value="Winged helix-like DNA-binding domain superfamily/Winged helix DNA-binding domain"/>
    <property type="match status" value="1"/>
</dbReference>
<evidence type="ECO:0000256" key="3">
    <source>
        <dbReference type="ARBA" id="ARBA00023125"/>
    </source>
</evidence>
<evidence type="ECO:0000256" key="2">
    <source>
        <dbReference type="ARBA" id="ARBA00023015"/>
    </source>
</evidence>
<dbReference type="GO" id="GO:0032993">
    <property type="term" value="C:protein-DNA complex"/>
    <property type="evidence" value="ECO:0007669"/>
    <property type="project" value="TreeGrafter"/>
</dbReference>
<dbReference type="GO" id="GO:0005829">
    <property type="term" value="C:cytosol"/>
    <property type="evidence" value="ECO:0007669"/>
    <property type="project" value="TreeGrafter"/>
</dbReference>
<evidence type="ECO:0000256" key="6">
    <source>
        <dbReference type="PROSITE-ProRule" id="PRU00169"/>
    </source>
</evidence>
<dbReference type="PANTHER" id="PTHR48111:SF43">
    <property type="entry name" value="STAGE 0 SPORULATION PROTEIN A HOMOLOG"/>
    <property type="match status" value="1"/>
</dbReference>
<reference evidence="10" key="1">
    <citation type="submission" date="2020-08" db="EMBL/GenBank/DDBJ databases">
        <title>Genome public.</title>
        <authorList>
            <person name="Liu C."/>
            <person name="Sun Q."/>
        </authorList>
    </citation>
    <scope>NUCLEOTIDE SEQUENCE</scope>
    <source>
        <strain evidence="10">NSJ-42</strain>
    </source>
</reference>
<evidence type="ECO:0000259" key="9">
    <source>
        <dbReference type="PROSITE" id="PS51755"/>
    </source>
</evidence>
<dbReference type="Pfam" id="PF00072">
    <property type="entry name" value="Response_reg"/>
    <property type="match status" value="1"/>
</dbReference>
<dbReference type="InterPro" id="IPR001789">
    <property type="entry name" value="Sig_transdc_resp-reg_receiver"/>
</dbReference>